<dbReference type="AlphaFoldDB" id="A0A0M2ZFZ3"/>
<sequence length="285" mass="29878">MTATTGVTQHFPRVSDIRRRAWSSWRQIGEQTRFYGTTIVSLFDACVYYKAELLRQIAAMSLGTGALAAIGGTVAVVAFLTMSTGGLIAAQGYNQFSQVGVDALVGFASAFLNTRLITPTTAAIALAATIGAGATAQLGAMRVNEEIDALEVMGVRSIAYLASTRLVAGVVVVLPLYSVALILAYFAARFGTTAIYGQSGGVYNHYFNTFLVPADVIRSFTVTTVAAATIMLIHTYYGYTATGGPAGVGEAVGRATRTSLVATALLILFVSLAIYGQTGQFNFSG</sequence>
<evidence type="ECO:0000256" key="1">
    <source>
        <dbReference type="SAM" id="Phobius"/>
    </source>
</evidence>
<protein>
    <submittedName>
        <fullName evidence="2">ABC transporter permease</fullName>
    </submittedName>
</protein>
<organism evidence="2 3">
    <name type="scientific">Mycolicibacterium elephantis</name>
    <dbReference type="NCBI Taxonomy" id="81858"/>
    <lineage>
        <taxon>Bacteria</taxon>
        <taxon>Bacillati</taxon>
        <taxon>Actinomycetota</taxon>
        <taxon>Actinomycetes</taxon>
        <taxon>Mycobacteriales</taxon>
        <taxon>Mycobacteriaceae</taxon>
        <taxon>Mycolicibacterium</taxon>
    </lineage>
</organism>
<feature type="transmembrane region" description="Helical" evidence="1">
    <location>
        <begin position="57"/>
        <end position="80"/>
    </location>
</feature>
<name>A0A0M2ZFZ3_9MYCO</name>
<reference evidence="2 3" key="1">
    <citation type="submission" date="2017-02" db="EMBL/GenBank/DDBJ databases">
        <title>The new phylogeny of genus Mycobacterium.</title>
        <authorList>
            <person name="Tortoli E."/>
            <person name="Trovato A."/>
            <person name="Cirillo D.M."/>
        </authorList>
    </citation>
    <scope>NUCLEOTIDE SEQUENCE [LARGE SCALE GENOMIC DNA]</scope>
    <source>
        <strain evidence="2 3">FI-09383</strain>
    </source>
</reference>
<dbReference type="GO" id="GO:0043190">
    <property type="term" value="C:ATP-binding cassette (ABC) transporter complex"/>
    <property type="evidence" value="ECO:0007669"/>
    <property type="project" value="InterPro"/>
</dbReference>
<gene>
    <name evidence="2" type="ORF">BST23_24255</name>
</gene>
<dbReference type="PANTHER" id="PTHR30188:SF13">
    <property type="entry name" value="CONSERVED HYPOTHETICAL INTEGRAL MEMBRANE PROTEIN YRBE3B"/>
    <property type="match status" value="1"/>
</dbReference>
<dbReference type="InterPro" id="IPR030802">
    <property type="entry name" value="Permease_MalE"/>
</dbReference>
<feature type="transmembrane region" description="Helical" evidence="1">
    <location>
        <begin position="166"/>
        <end position="188"/>
    </location>
</feature>
<comment type="caution">
    <text evidence="2">The sequence shown here is derived from an EMBL/GenBank/DDBJ whole genome shotgun (WGS) entry which is preliminary data.</text>
</comment>
<dbReference type="PANTHER" id="PTHR30188">
    <property type="entry name" value="ABC TRANSPORTER PERMEASE PROTEIN-RELATED"/>
    <property type="match status" value="1"/>
</dbReference>
<evidence type="ECO:0000313" key="2">
    <source>
        <dbReference type="EMBL" id="ORA59589.1"/>
    </source>
</evidence>
<dbReference type="GO" id="GO:0005548">
    <property type="term" value="F:phospholipid transporter activity"/>
    <property type="evidence" value="ECO:0007669"/>
    <property type="project" value="TreeGrafter"/>
</dbReference>
<keyword evidence="1" id="KW-0472">Membrane</keyword>
<dbReference type="RefSeq" id="WP_046752322.1">
    <property type="nucleotide sequence ID" value="NZ_JBCGVB010000009.1"/>
</dbReference>
<evidence type="ECO:0000313" key="3">
    <source>
        <dbReference type="Proteomes" id="UP000192772"/>
    </source>
</evidence>
<accession>A0A0M2ZFZ3</accession>
<dbReference type="STRING" id="81858.BST23_24255"/>
<accession>A0A1A0Q5Z1</accession>
<proteinExistence type="predicted"/>
<dbReference type="EMBL" id="MVHP01000043">
    <property type="protein sequence ID" value="ORA59589.1"/>
    <property type="molecule type" value="Genomic_DNA"/>
</dbReference>
<dbReference type="Pfam" id="PF02405">
    <property type="entry name" value="MlaE"/>
    <property type="match status" value="1"/>
</dbReference>
<feature type="transmembrane region" description="Helical" evidence="1">
    <location>
        <begin position="258"/>
        <end position="276"/>
    </location>
</feature>
<dbReference type="Proteomes" id="UP000192772">
    <property type="component" value="Unassembled WGS sequence"/>
</dbReference>
<dbReference type="OrthoDB" id="3745645at2"/>
<feature type="transmembrane region" description="Helical" evidence="1">
    <location>
        <begin position="216"/>
        <end position="237"/>
    </location>
</feature>
<keyword evidence="1" id="KW-0812">Transmembrane</keyword>
<keyword evidence="1" id="KW-1133">Transmembrane helix</keyword>